<dbReference type="Pfam" id="PF00043">
    <property type="entry name" value="GST_C"/>
    <property type="match status" value="1"/>
</dbReference>
<dbReference type="Gene3D" id="3.40.30.10">
    <property type="entry name" value="Glutaredoxin"/>
    <property type="match status" value="1"/>
</dbReference>
<sequence length="242" mass="27462">MLKRFYCLISLLLNNMVLELYAFGPSPPCRCVKMVLKALQLDFEVKSVDLITKEHKTDGFAQLNPRQKVPCLRDGDYVISESRAIAAYLCNKFSGDHLYPSQPEKRGTVDQLLYVSENVVDMIQEYVNFVGVVFFGGKIKKENVAVAKRALGFIEGYLTDREFTAADHVTIADFFLSSPMSMLEIAGFDIAPEFPKTAAWLDKIKALPYFDECNKKGLETMTKMYETKGQCFNNDQKVKKDD</sequence>
<evidence type="ECO:0000259" key="5">
    <source>
        <dbReference type="PROSITE" id="PS50405"/>
    </source>
</evidence>
<evidence type="ECO:0000256" key="3">
    <source>
        <dbReference type="SAM" id="SignalP"/>
    </source>
</evidence>
<dbReference type="FunFam" id="1.20.1050.10:FF:000007">
    <property type="entry name" value="Glutathione S-transferase 1-1"/>
    <property type="match status" value="1"/>
</dbReference>
<dbReference type="PROSITE" id="PS50404">
    <property type="entry name" value="GST_NTER"/>
    <property type="match status" value="1"/>
</dbReference>
<dbReference type="GO" id="GO:0006749">
    <property type="term" value="P:glutathione metabolic process"/>
    <property type="evidence" value="ECO:0007669"/>
    <property type="project" value="TreeGrafter"/>
</dbReference>
<dbReference type="InterPro" id="IPR004045">
    <property type="entry name" value="Glutathione_S-Trfase_N"/>
</dbReference>
<dbReference type="GO" id="GO:0004364">
    <property type="term" value="F:glutathione transferase activity"/>
    <property type="evidence" value="ECO:0007669"/>
    <property type="project" value="TreeGrafter"/>
</dbReference>
<dbReference type="CDD" id="cd03177">
    <property type="entry name" value="GST_C_Delta_Epsilon"/>
    <property type="match status" value="1"/>
</dbReference>
<dbReference type="SFLD" id="SFLDS00019">
    <property type="entry name" value="Glutathione_Transferase_(cytos"/>
    <property type="match status" value="1"/>
</dbReference>
<dbReference type="InterPro" id="IPR036249">
    <property type="entry name" value="Thioredoxin-like_sf"/>
</dbReference>
<dbReference type="SUPFAM" id="SSF47616">
    <property type="entry name" value="GST C-terminal domain-like"/>
    <property type="match status" value="1"/>
</dbReference>
<dbReference type="Gene3D" id="1.20.1050.10">
    <property type="match status" value="1"/>
</dbReference>
<evidence type="ECO:0000313" key="6">
    <source>
        <dbReference type="EMBL" id="CAB3251258.1"/>
    </source>
</evidence>
<dbReference type="Pfam" id="PF02798">
    <property type="entry name" value="GST_N"/>
    <property type="match status" value="1"/>
</dbReference>
<comment type="subunit">
    <text evidence="1">Homodimer.</text>
</comment>
<keyword evidence="3" id="KW-0732">Signal</keyword>
<feature type="domain" description="GST C-terminal" evidence="5">
    <location>
        <begin position="102"/>
        <end position="224"/>
    </location>
</feature>
<feature type="domain" description="GST N-terminal" evidence="4">
    <location>
        <begin position="16"/>
        <end position="97"/>
    </location>
</feature>
<protein>
    <submittedName>
        <fullName evidence="6">Glutathione S-transferase 1-1-like</fullName>
    </submittedName>
</protein>
<dbReference type="PANTHER" id="PTHR43969">
    <property type="entry name" value="GLUTATHIONE S TRANSFERASE D10, ISOFORM A-RELATED"/>
    <property type="match status" value="1"/>
</dbReference>
<comment type="similarity">
    <text evidence="2">Belongs to the GST superfamily.</text>
</comment>
<dbReference type="SUPFAM" id="SSF52833">
    <property type="entry name" value="Thioredoxin-like"/>
    <property type="match status" value="1"/>
</dbReference>
<dbReference type="InterPro" id="IPR036282">
    <property type="entry name" value="Glutathione-S-Trfase_C_sf"/>
</dbReference>
<feature type="chain" id="PRO_5026148158" evidence="3">
    <location>
        <begin position="23"/>
        <end position="242"/>
    </location>
</feature>
<accession>A0A6F9DEN4</accession>
<dbReference type="InterPro" id="IPR010987">
    <property type="entry name" value="Glutathione-S-Trfase_C-like"/>
</dbReference>
<proteinExistence type="evidence at transcript level"/>
<organism evidence="6">
    <name type="scientific">Phallusia mammillata</name>
    <dbReference type="NCBI Taxonomy" id="59560"/>
    <lineage>
        <taxon>Eukaryota</taxon>
        <taxon>Metazoa</taxon>
        <taxon>Chordata</taxon>
        <taxon>Tunicata</taxon>
        <taxon>Ascidiacea</taxon>
        <taxon>Phlebobranchia</taxon>
        <taxon>Ascidiidae</taxon>
        <taxon>Phallusia</taxon>
    </lineage>
</organism>
<evidence type="ECO:0000259" key="4">
    <source>
        <dbReference type="PROSITE" id="PS50404"/>
    </source>
</evidence>
<dbReference type="InterPro" id="IPR004046">
    <property type="entry name" value="GST_C"/>
</dbReference>
<dbReference type="EMBL" id="LR785628">
    <property type="protein sequence ID" value="CAB3251258.1"/>
    <property type="molecule type" value="mRNA"/>
</dbReference>
<dbReference type="FunFam" id="3.40.30.10:FF:000034">
    <property type="entry name" value="glutathione S-transferase 1"/>
    <property type="match status" value="1"/>
</dbReference>
<evidence type="ECO:0000256" key="2">
    <source>
        <dbReference type="RuleBase" id="RU003494"/>
    </source>
</evidence>
<reference evidence="6" key="1">
    <citation type="submission" date="2020-04" db="EMBL/GenBank/DDBJ databases">
        <authorList>
            <person name="Neveu A P."/>
        </authorList>
    </citation>
    <scope>NUCLEOTIDE SEQUENCE</scope>
    <source>
        <tissue evidence="6">Whole embryo</tissue>
    </source>
</reference>
<evidence type="ECO:0000256" key="1">
    <source>
        <dbReference type="ARBA" id="ARBA00011738"/>
    </source>
</evidence>
<feature type="signal peptide" evidence="3">
    <location>
        <begin position="1"/>
        <end position="22"/>
    </location>
</feature>
<dbReference type="SFLD" id="SFLDG01153">
    <property type="entry name" value="Main.4:_Theta-like"/>
    <property type="match status" value="1"/>
</dbReference>
<dbReference type="AlphaFoldDB" id="A0A6F9DEN4"/>
<dbReference type="PANTHER" id="PTHR43969:SF9">
    <property type="entry name" value="GLUTATHIONE S TRANSFERASE D10, ISOFORM A-RELATED"/>
    <property type="match status" value="1"/>
</dbReference>
<keyword evidence="6" id="KW-0808">Transferase</keyword>
<dbReference type="InterPro" id="IPR040079">
    <property type="entry name" value="Glutathione_S-Trfase"/>
</dbReference>
<dbReference type="SFLD" id="SFLDG00358">
    <property type="entry name" value="Main_(cytGST)"/>
    <property type="match status" value="1"/>
</dbReference>
<name>A0A6F9DEN4_9ASCI</name>
<gene>
    <name evidence="6" type="primary">Gstt3</name>
</gene>
<dbReference type="PROSITE" id="PS50405">
    <property type="entry name" value="GST_CTER"/>
    <property type="match status" value="1"/>
</dbReference>